<accession>A0ABY1VPD2</accession>
<comment type="caution">
    <text evidence="2">The sequence shown here is derived from an EMBL/GenBank/DDBJ whole genome shotgun (WGS) entry which is preliminary data.</text>
</comment>
<evidence type="ECO:0000313" key="1">
    <source>
        <dbReference type="EMBL" id="SPT53087.1"/>
    </source>
</evidence>
<protein>
    <recommendedName>
        <fullName evidence="4">DUF1828 domain-containing protein</fullName>
    </recommendedName>
</protein>
<dbReference type="EMBL" id="UAPQ01000008">
    <property type="protein sequence ID" value="SPT53769.1"/>
    <property type="molecule type" value="Genomic_DNA"/>
</dbReference>
<evidence type="ECO:0000313" key="3">
    <source>
        <dbReference type="Proteomes" id="UP000250006"/>
    </source>
</evidence>
<organism evidence="2 3">
    <name type="scientific">Actinomyces bovis</name>
    <dbReference type="NCBI Taxonomy" id="1658"/>
    <lineage>
        <taxon>Bacteria</taxon>
        <taxon>Bacillati</taxon>
        <taxon>Actinomycetota</taxon>
        <taxon>Actinomycetes</taxon>
        <taxon>Actinomycetales</taxon>
        <taxon>Actinomycetaceae</taxon>
        <taxon>Actinomyces</taxon>
    </lineage>
</organism>
<evidence type="ECO:0000313" key="2">
    <source>
        <dbReference type="EMBL" id="SPT53769.1"/>
    </source>
</evidence>
<dbReference type="Proteomes" id="UP000250006">
    <property type="component" value="Unassembled WGS sequence"/>
</dbReference>
<keyword evidence="3" id="KW-1185">Reference proteome</keyword>
<dbReference type="EMBL" id="UAPQ01000004">
    <property type="protein sequence ID" value="SPT53087.1"/>
    <property type="molecule type" value="Genomic_DNA"/>
</dbReference>
<gene>
    <name evidence="1" type="ORF">NCTC11535_00745</name>
    <name evidence="2" type="ORF">NCTC11535_01452</name>
</gene>
<name>A0ABY1VPD2_9ACTO</name>
<proteinExistence type="predicted"/>
<evidence type="ECO:0008006" key="4">
    <source>
        <dbReference type="Google" id="ProtNLM"/>
    </source>
</evidence>
<sequence length="278" mass="29976">MDPKTLSSLYFSAMDEGFEVVETSEGFAVWMPAYYSDGDGVILSVRPAPGGWYVTDDGQTFSHLAGLGAAVSGPAFTTAWDTIARPAGAFVPGDKDPMGSCQDAEILAWATDETIGQVLRDISHAALRAEGLAYTREPRTGGRPFSMLVRDRARRLLTDRAFSSRGLEAGDGSLRLTSGRTKKVTETITRHGSVVAAVQAMGGKTRETREQAHEHCYTIFSQSDLPIGNRLAVVNDACAWDAGVLREAEQVANLVRINDLDDLEPALLHLADQFNVVA</sequence>
<reference evidence="2 3" key="1">
    <citation type="submission" date="2018-06" db="EMBL/GenBank/DDBJ databases">
        <authorList>
            <consortium name="Pathogen Informatics"/>
            <person name="Doyle S."/>
        </authorList>
    </citation>
    <scope>NUCLEOTIDE SEQUENCE [LARGE SCALE GENOMIC DNA]</scope>
    <source>
        <strain evidence="2 3">NCTC11535</strain>
    </source>
</reference>
<dbReference type="RefSeq" id="WP_111836074.1">
    <property type="nucleotide sequence ID" value="NZ_UAPQ01000004.1"/>
</dbReference>